<organism evidence="2 3">
    <name type="scientific">Ascobolus immersus RN42</name>
    <dbReference type="NCBI Taxonomy" id="1160509"/>
    <lineage>
        <taxon>Eukaryota</taxon>
        <taxon>Fungi</taxon>
        <taxon>Dikarya</taxon>
        <taxon>Ascomycota</taxon>
        <taxon>Pezizomycotina</taxon>
        <taxon>Pezizomycetes</taxon>
        <taxon>Pezizales</taxon>
        <taxon>Ascobolaceae</taxon>
        <taxon>Ascobolus</taxon>
    </lineage>
</organism>
<dbReference type="Proteomes" id="UP000275078">
    <property type="component" value="Unassembled WGS sequence"/>
</dbReference>
<feature type="region of interest" description="Disordered" evidence="1">
    <location>
        <begin position="1"/>
        <end position="160"/>
    </location>
</feature>
<sequence>MPKTVKKEKQPPPLRQPRFYHRHKDRIVKVEKEESTQPTVQPVSVDNTIKVKQEHSTPEPMFPSVRFSQRKTKPALATTPPTDTQNEQQDKEAEIEPHKEARRKERNRKQALRRRRREESLDQGMIVPTHEQWGAHRLGEDGLERRREATTIQERESKYHRQLEAFQRQLEASQRQIEANQRQIEEWKRQLENDQRSRRHHDGHGRSRRRYDSNPY</sequence>
<dbReference type="AlphaFoldDB" id="A0A3N4I7K6"/>
<gene>
    <name evidence="2" type="ORF">BJ508DRAFT_327643</name>
</gene>
<feature type="compositionally biased region" description="Basic residues" evidence="1">
    <location>
        <begin position="197"/>
        <end position="209"/>
    </location>
</feature>
<keyword evidence="3" id="KW-1185">Reference proteome</keyword>
<feature type="compositionally biased region" description="Basic and acidic residues" evidence="1">
    <location>
        <begin position="133"/>
        <end position="160"/>
    </location>
</feature>
<feature type="compositionally biased region" description="Basic residues" evidence="1">
    <location>
        <begin position="104"/>
        <end position="116"/>
    </location>
</feature>
<feature type="compositionally biased region" description="Polar residues" evidence="1">
    <location>
        <begin position="36"/>
        <end position="47"/>
    </location>
</feature>
<evidence type="ECO:0000313" key="3">
    <source>
        <dbReference type="Proteomes" id="UP000275078"/>
    </source>
</evidence>
<feature type="region of interest" description="Disordered" evidence="1">
    <location>
        <begin position="188"/>
        <end position="216"/>
    </location>
</feature>
<evidence type="ECO:0000313" key="2">
    <source>
        <dbReference type="EMBL" id="RPA80151.1"/>
    </source>
</evidence>
<name>A0A3N4I7K6_ASCIM</name>
<protein>
    <submittedName>
        <fullName evidence="2">Uncharacterized protein</fullName>
    </submittedName>
</protein>
<feature type="compositionally biased region" description="Basic and acidic residues" evidence="1">
    <location>
        <begin position="88"/>
        <end position="103"/>
    </location>
</feature>
<feature type="compositionally biased region" description="Low complexity" evidence="1">
    <location>
        <begin position="74"/>
        <end position="84"/>
    </location>
</feature>
<dbReference type="EMBL" id="ML119691">
    <property type="protein sequence ID" value="RPA80151.1"/>
    <property type="molecule type" value="Genomic_DNA"/>
</dbReference>
<reference evidence="2 3" key="1">
    <citation type="journal article" date="2018" name="Nat. Ecol. Evol.">
        <title>Pezizomycetes genomes reveal the molecular basis of ectomycorrhizal truffle lifestyle.</title>
        <authorList>
            <person name="Murat C."/>
            <person name="Payen T."/>
            <person name="Noel B."/>
            <person name="Kuo A."/>
            <person name="Morin E."/>
            <person name="Chen J."/>
            <person name="Kohler A."/>
            <person name="Krizsan K."/>
            <person name="Balestrini R."/>
            <person name="Da Silva C."/>
            <person name="Montanini B."/>
            <person name="Hainaut M."/>
            <person name="Levati E."/>
            <person name="Barry K.W."/>
            <person name="Belfiori B."/>
            <person name="Cichocki N."/>
            <person name="Clum A."/>
            <person name="Dockter R.B."/>
            <person name="Fauchery L."/>
            <person name="Guy J."/>
            <person name="Iotti M."/>
            <person name="Le Tacon F."/>
            <person name="Lindquist E.A."/>
            <person name="Lipzen A."/>
            <person name="Malagnac F."/>
            <person name="Mello A."/>
            <person name="Molinier V."/>
            <person name="Miyauchi S."/>
            <person name="Poulain J."/>
            <person name="Riccioni C."/>
            <person name="Rubini A."/>
            <person name="Sitrit Y."/>
            <person name="Splivallo R."/>
            <person name="Traeger S."/>
            <person name="Wang M."/>
            <person name="Zifcakova L."/>
            <person name="Wipf D."/>
            <person name="Zambonelli A."/>
            <person name="Paolocci F."/>
            <person name="Nowrousian M."/>
            <person name="Ottonello S."/>
            <person name="Baldrian P."/>
            <person name="Spatafora J.W."/>
            <person name="Henrissat B."/>
            <person name="Nagy L.G."/>
            <person name="Aury J.M."/>
            <person name="Wincker P."/>
            <person name="Grigoriev I.V."/>
            <person name="Bonfante P."/>
            <person name="Martin F.M."/>
        </authorList>
    </citation>
    <scope>NUCLEOTIDE SEQUENCE [LARGE SCALE GENOMIC DNA]</scope>
    <source>
        <strain evidence="2 3">RN42</strain>
    </source>
</reference>
<evidence type="ECO:0000256" key="1">
    <source>
        <dbReference type="SAM" id="MobiDB-lite"/>
    </source>
</evidence>
<proteinExistence type="predicted"/>
<accession>A0A3N4I7K6</accession>
<feature type="compositionally biased region" description="Basic and acidic residues" evidence="1">
    <location>
        <begin position="1"/>
        <end position="10"/>
    </location>
</feature>